<dbReference type="OrthoDB" id="9800167at2"/>
<feature type="binding site" evidence="17">
    <location>
        <position position="138"/>
    </location>
    <ligand>
        <name>FAD</name>
        <dbReference type="ChEBI" id="CHEBI:57692"/>
    </ligand>
</feature>
<name>A0A0K2GAL1_NITMO</name>
<comment type="subunit">
    <text evidence="2 16 19">Homodimer.</text>
</comment>
<dbReference type="GO" id="GO:0050787">
    <property type="term" value="P:detoxification of mercury ion"/>
    <property type="evidence" value="ECO:0007669"/>
    <property type="project" value="InterPro"/>
</dbReference>
<dbReference type="RefSeq" id="WP_053379213.1">
    <property type="nucleotide sequence ID" value="NZ_CP011801.1"/>
</dbReference>
<keyword evidence="17" id="KW-0520">NAD</keyword>
<evidence type="ECO:0000256" key="3">
    <source>
        <dbReference type="ARBA" id="ARBA00012661"/>
    </source>
</evidence>
<comment type="cofactor">
    <cofactor evidence="16 17 19">
        <name>FAD</name>
        <dbReference type="ChEBI" id="CHEBI:57692"/>
    </cofactor>
    <text evidence="16 17 19">Binds 1 FAD per subunit.</text>
</comment>
<dbReference type="InterPro" id="IPR036188">
    <property type="entry name" value="FAD/NAD-bd_sf"/>
</dbReference>
<dbReference type="InterPro" id="IPR023753">
    <property type="entry name" value="FAD/NAD-binding_dom"/>
</dbReference>
<dbReference type="InterPro" id="IPR012999">
    <property type="entry name" value="Pyr_OxRdtase_I_AS"/>
</dbReference>
<evidence type="ECO:0000256" key="7">
    <source>
        <dbReference type="ARBA" id="ARBA00022723"/>
    </source>
</evidence>
<comment type="catalytic activity">
    <reaction evidence="15 16 19">
        <text>Hg + NADP(+) + H(+) = Hg(2+) + NADPH</text>
        <dbReference type="Rhea" id="RHEA:23856"/>
        <dbReference type="ChEBI" id="CHEBI:15378"/>
        <dbReference type="ChEBI" id="CHEBI:16170"/>
        <dbReference type="ChEBI" id="CHEBI:16793"/>
        <dbReference type="ChEBI" id="CHEBI:57783"/>
        <dbReference type="ChEBI" id="CHEBI:58349"/>
        <dbReference type="EC" id="1.16.1.1"/>
    </reaction>
</comment>
<evidence type="ECO:0000256" key="19">
    <source>
        <dbReference type="RuleBase" id="RU361223"/>
    </source>
</evidence>
<keyword evidence="7 16" id="KW-0479">Metal-binding</keyword>
<evidence type="ECO:0000259" key="20">
    <source>
        <dbReference type="PROSITE" id="PS50846"/>
    </source>
</evidence>
<evidence type="ECO:0000256" key="12">
    <source>
        <dbReference type="ARBA" id="ARBA00023157"/>
    </source>
</evidence>
<evidence type="ECO:0000256" key="8">
    <source>
        <dbReference type="ARBA" id="ARBA00022827"/>
    </source>
</evidence>
<evidence type="ECO:0000256" key="10">
    <source>
        <dbReference type="ARBA" id="ARBA00022914"/>
    </source>
</evidence>
<dbReference type="PANTHER" id="PTHR43014:SF4">
    <property type="entry name" value="PYRIDINE NUCLEOTIDE-DISULFIDE OXIDOREDUCTASE RCLA-RELATED"/>
    <property type="match status" value="1"/>
</dbReference>
<keyword evidence="13" id="KW-0676">Redox-active center</keyword>
<keyword evidence="5 16" id="KW-0475">Mercuric resistance</keyword>
<dbReference type="GO" id="GO:0016668">
    <property type="term" value="F:oxidoreductase activity, acting on a sulfur group of donors, NAD(P) as acceptor"/>
    <property type="evidence" value="ECO:0007669"/>
    <property type="project" value="UniProtKB-UniRule"/>
</dbReference>
<dbReference type="SUPFAM" id="SSF55008">
    <property type="entry name" value="HMA, heavy metal-associated domain"/>
    <property type="match status" value="1"/>
</dbReference>
<keyword evidence="8 16" id="KW-0274">FAD</keyword>
<proteinExistence type="inferred from homology"/>
<evidence type="ECO:0000256" key="14">
    <source>
        <dbReference type="ARBA" id="ARBA00031725"/>
    </source>
</evidence>
<evidence type="ECO:0000313" key="22">
    <source>
        <dbReference type="Proteomes" id="UP000069205"/>
    </source>
</evidence>
<keyword evidence="12" id="KW-1015">Disulfide bond</keyword>
<evidence type="ECO:0000256" key="6">
    <source>
        <dbReference type="ARBA" id="ARBA00022630"/>
    </source>
</evidence>
<dbReference type="InterPro" id="IPR001100">
    <property type="entry name" value="Pyr_nuc-diS_OxRdtase"/>
</dbReference>
<dbReference type="InterPro" id="IPR016156">
    <property type="entry name" value="FAD/NAD-linked_Rdtase_dimer_sf"/>
</dbReference>
<dbReference type="Pfam" id="PF00403">
    <property type="entry name" value="HMA"/>
    <property type="match status" value="1"/>
</dbReference>
<evidence type="ECO:0000256" key="1">
    <source>
        <dbReference type="ARBA" id="ARBA00007532"/>
    </source>
</evidence>
<dbReference type="Pfam" id="PF02852">
    <property type="entry name" value="Pyr_redox_dim"/>
    <property type="match status" value="1"/>
</dbReference>
<dbReference type="Proteomes" id="UP000069205">
    <property type="component" value="Chromosome"/>
</dbReference>
<evidence type="ECO:0000256" key="5">
    <source>
        <dbReference type="ARBA" id="ARBA00022466"/>
    </source>
</evidence>
<dbReference type="InterPro" id="IPR006121">
    <property type="entry name" value="HMA_dom"/>
</dbReference>
<feature type="disulfide bond" description="Redox-active" evidence="18">
    <location>
        <begin position="129"/>
        <end position="134"/>
    </location>
</feature>
<dbReference type="PROSITE" id="PS50846">
    <property type="entry name" value="HMA_2"/>
    <property type="match status" value="1"/>
</dbReference>
<evidence type="ECO:0000256" key="13">
    <source>
        <dbReference type="ARBA" id="ARBA00023284"/>
    </source>
</evidence>
<dbReference type="PRINTS" id="PR00368">
    <property type="entry name" value="FADPNR"/>
</dbReference>
<feature type="binding site" evidence="17">
    <location>
        <begin position="264"/>
        <end position="271"/>
    </location>
    <ligand>
        <name>NAD(+)</name>
        <dbReference type="ChEBI" id="CHEBI:57540"/>
    </ligand>
</feature>
<dbReference type="GO" id="GO:0016152">
    <property type="term" value="F:mercury (II) reductase (NADP+) activity"/>
    <property type="evidence" value="ECO:0007669"/>
    <property type="project" value="UniProtKB-UniRule"/>
</dbReference>
<feature type="binding site" evidence="17">
    <location>
        <position position="354"/>
    </location>
    <ligand>
        <name>NAD(+)</name>
        <dbReference type="ChEBI" id="CHEBI:57540"/>
    </ligand>
</feature>
<keyword evidence="11 16" id="KW-0560">Oxidoreductase</keyword>
<feature type="binding site" evidence="17">
    <location>
        <begin position="227"/>
        <end position="229"/>
    </location>
    <ligand>
        <name>FAD</name>
        <dbReference type="ChEBI" id="CHEBI:57692"/>
    </ligand>
</feature>
<feature type="binding site" evidence="17">
    <location>
        <position position="287"/>
    </location>
    <ligand>
        <name>NAD(+)</name>
        <dbReference type="ChEBI" id="CHEBI:57540"/>
    </ligand>
</feature>
<dbReference type="InterPro" id="IPR004099">
    <property type="entry name" value="Pyr_nucl-diS_OxRdtase_dimer"/>
</dbReference>
<evidence type="ECO:0000256" key="2">
    <source>
        <dbReference type="ARBA" id="ARBA00011738"/>
    </source>
</evidence>
<evidence type="ECO:0000256" key="17">
    <source>
        <dbReference type="PIRSR" id="PIRSR000350-3"/>
    </source>
</evidence>
<dbReference type="FunFam" id="3.30.390.30:FF:000001">
    <property type="entry name" value="Dihydrolipoyl dehydrogenase"/>
    <property type="match status" value="1"/>
</dbReference>
<dbReference type="PIRSF" id="PIRSF000350">
    <property type="entry name" value="Mercury_reductase_MerA"/>
    <property type="match status" value="1"/>
</dbReference>
<reference evidence="21 22" key="1">
    <citation type="journal article" date="2015" name="Proc. Natl. Acad. Sci. U.S.A.">
        <title>Expanded metabolic versatility of ubiquitous nitrite-oxidizing bacteria from the genus Nitrospira.</title>
        <authorList>
            <person name="Koch H."/>
            <person name="Lucker S."/>
            <person name="Albertsen M."/>
            <person name="Kitzinger K."/>
            <person name="Herbold C."/>
            <person name="Spieck E."/>
            <person name="Nielsen P.H."/>
            <person name="Wagner M."/>
            <person name="Daims H."/>
        </authorList>
    </citation>
    <scope>NUCLEOTIDE SEQUENCE [LARGE SCALE GENOMIC DNA]</scope>
    <source>
        <strain evidence="21 22">NSP M-1</strain>
    </source>
</reference>
<keyword evidence="17" id="KW-0547">Nucleotide-binding</keyword>
<dbReference type="InterPro" id="IPR036163">
    <property type="entry name" value="HMA_dom_sf"/>
</dbReference>
<comment type="similarity">
    <text evidence="1 16 19">Belongs to the class-I pyridine nucleotide-disulfide oxidoreductase family.</text>
</comment>
<evidence type="ECO:0000256" key="15">
    <source>
        <dbReference type="ARBA" id="ARBA00048984"/>
    </source>
</evidence>
<keyword evidence="22" id="KW-1185">Reference proteome</keyword>
<keyword evidence="10 16" id="KW-0476">Mercury</keyword>
<dbReference type="EMBL" id="CP011801">
    <property type="protein sequence ID" value="ALA57983.1"/>
    <property type="molecule type" value="Genomic_DNA"/>
</dbReference>
<dbReference type="AlphaFoldDB" id="A0A0K2GAL1"/>
<dbReference type="EC" id="1.16.1.1" evidence="3 16"/>
<dbReference type="GO" id="GO:0003955">
    <property type="term" value="F:NAD(P)H dehydrogenase (quinone) activity"/>
    <property type="evidence" value="ECO:0007669"/>
    <property type="project" value="TreeGrafter"/>
</dbReference>
<dbReference type="Gene3D" id="3.30.390.30">
    <property type="match status" value="1"/>
</dbReference>
<feature type="binding site" evidence="17">
    <location>
        <position position="395"/>
    </location>
    <ligand>
        <name>FAD</name>
        <dbReference type="ChEBI" id="CHEBI:57692"/>
    </ligand>
</feature>
<dbReference type="GO" id="GO:0050660">
    <property type="term" value="F:flavin adenine dinucleotide binding"/>
    <property type="evidence" value="ECO:0007669"/>
    <property type="project" value="UniProtKB-UniRule"/>
</dbReference>
<evidence type="ECO:0000256" key="16">
    <source>
        <dbReference type="PIRNR" id="PIRNR000350"/>
    </source>
</evidence>
<keyword evidence="6 16" id="KW-0285">Flavoprotein</keyword>
<dbReference type="STRING" id="42253.NITMOv2_1558"/>
<evidence type="ECO:0000256" key="4">
    <source>
        <dbReference type="ARBA" id="ARBA00014791"/>
    </source>
</evidence>
<dbReference type="InterPro" id="IPR021179">
    <property type="entry name" value="Mercury_reductase_MerA"/>
</dbReference>
<evidence type="ECO:0000256" key="9">
    <source>
        <dbReference type="ARBA" id="ARBA00022857"/>
    </source>
</evidence>
<accession>A0A0K2GAL1</accession>
<dbReference type="CDD" id="cd00371">
    <property type="entry name" value="HMA"/>
    <property type="match status" value="1"/>
</dbReference>
<keyword evidence="9 16" id="KW-0521">NADP</keyword>
<dbReference type="SUPFAM" id="SSF51905">
    <property type="entry name" value="FAD/NAD(P)-binding domain"/>
    <property type="match status" value="1"/>
</dbReference>
<evidence type="ECO:0000256" key="18">
    <source>
        <dbReference type="PIRSR" id="PIRSR000350-4"/>
    </source>
</evidence>
<dbReference type="SUPFAM" id="SSF55424">
    <property type="entry name" value="FAD/NAD-linked reductases, dimerisation (C-terminal) domain"/>
    <property type="match status" value="1"/>
</dbReference>
<evidence type="ECO:0000256" key="11">
    <source>
        <dbReference type="ARBA" id="ARBA00023002"/>
    </source>
</evidence>
<dbReference type="GO" id="GO:0045340">
    <property type="term" value="F:mercury ion binding"/>
    <property type="evidence" value="ECO:0007669"/>
    <property type="project" value="InterPro"/>
</dbReference>
<dbReference type="PANTHER" id="PTHR43014">
    <property type="entry name" value="MERCURIC REDUCTASE"/>
    <property type="match status" value="1"/>
</dbReference>
<organism evidence="21 22">
    <name type="scientific">Nitrospira moscoviensis</name>
    <dbReference type="NCBI Taxonomy" id="42253"/>
    <lineage>
        <taxon>Bacteria</taxon>
        <taxon>Pseudomonadati</taxon>
        <taxon>Nitrospirota</taxon>
        <taxon>Nitrospiria</taxon>
        <taxon>Nitrospirales</taxon>
        <taxon>Nitrospiraceae</taxon>
        <taxon>Nitrospira</taxon>
    </lineage>
</organism>
<feature type="domain" description="HMA" evidence="20">
    <location>
        <begin position="5"/>
        <end position="71"/>
    </location>
</feature>
<comment type="function">
    <text evidence="16">Resistance to Hg(2+) in bacteria appears to be governed by a specialized system which includes mercuric reductase. MerA protein is responsible for volatilizing mercury as Hg(0).</text>
</comment>
<dbReference type="Gene3D" id="3.50.50.60">
    <property type="entry name" value="FAD/NAD(P)-binding domain"/>
    <property type="match status" value="2"/>
</dbReference>
<dbReference type="GO" id="GO:0050661">
    <property type="term" value="F:NADP binding"/>
    <property type="evidence" value="ECO:0007669"/>
    <property type="project" value="InterPro"/>
</dbReference>
<dbReference type="KEGG" id="nmv:NITMOv2_1558"/>
<dbReference type="NCBIfam" id="TIGR02053">
    <property type="entry name" value="MerA"/>
    <property type="match status" value="1"/>
</dbReference>
<sequence>MSSKFHFALRVEGMTCDGCARHVTEALKTVPGVDTAQVGSWRTGQATVVASAEVRDHLLVDAVHKAGYHGVIVERRPLEPTRLVATSEGRDYNLLTIGGGSAAFAAAIKAAELGARVAIVEKGTIGGTCVNIGCVPSKTLIKAAELCYHSAYPNFEGLNACPPPSDWRRVVQQKDELVAALRQGKYVDVAAIYPTITILRGEARLLGGRRVRVNGTVYEPDKIVVATGSHPLVPPIPGLQEAGFLDSELALSLEALPASMVIIGGGSIGLELAQLFTRFGVRVMVLESGPHVARAEEPEIGEALVRYLEDEKVQICTNVTISRVERRDGEYLVHTEANGKPKICRAERLLVATGRHANTIGFGLEEAGVRLGAKGEIVVNEHLQTTNQDIYAAGDCIGNPMYVYVAAYAGGLAAENALSGVGRVFDLTALPHVTFTDPQIASVGLTEEKATAQGRGVRTAVLPLHHVPRALASRNTKGLIKLVAEDETGRLLGAHVLAAEAGEVIQEATLAIRFGLSIQDLADTFHPYLTMVEGLKLAALTFKKDVTKLSCCAA</sequence>
<dbReference type="PROSITE" id="PS00076">
    <property type="entry name" value="PYRIDINE_REDOX_1"/>
    <property type="match status" value="1"/>
</dbReference>
<protein>
    <recommendedName>
        <fullName evidence="4 16">Mercuric reductase</fullName>
        <ecNumber evidence="3 16">1.16.1.1</ecNumber>
    </recommendedName>
    <alternativeName>
        <fullName evidence="14 16">Hg(II) reductase</fullName>
    </alternativeName>
</protein>
<dbReference type="PRINTS" id="PR00411">
    <property type="entry name" value="PNDRDTASEI"/>
</dbReference>
<dbReference type="Pfam" id="PF07992">
    <property type="entry name" value="Pyr_redox_2"/>
    <property type="match status" value="1"/>
</dbReference>
<gene>
    <name evidence="19 21" type="primary">merA</name>
    <name evidence="21" type="ORF">NITMOv2_1558</name>
</gene>
<dbReference type="Gene3D" id="3.30.70.100">
    <property type="match status" value="1"/>
</dbReference>
<dbReference type="PATRIC" id="fig|42253.5.peg.1532"/>
<evidence type="ECO:0000313" key="21">
    <source>
        <dbReference type="EMBL" id="ALA57983.1"/>
    </source>
</evidence>